<dbReference type="AlphaFoldDB" id="A0A382DN54"/>
<evidence type="ECO:0000313" key="10">
    <source>
        <dbReference type="EMBL" id="SVB39181.1"/>
    </source>
</evidence>
<evidence type="ECO:0000256" key="8">
    <source>
        <dbReference type="SAM" id="Phobius"/>
    </source>
</evidence>
<evidence type="ECO:0000256" key="6">
    <source>
        <dbReference type="ARBA" id="ARBA00023010"/>
    </source>
</evidence>
<dbReference type="Pfam" id="PF21760">
    <property type="entry name" value="SecD_1st"/>
    <property type="match status" value="1"/>
</dbReference>
<dbReference type="InterPro" id="IPR022646">
    <property type="entry name" value="SecD/SecF_CS"/>
</dbReference>
<dbReference type="Gene3D" id="3.30.70.3220">
    <property type="match status" value="1"/>
</dbReference>
<dbReference type="PANTHER" id="PTHR30081">
    <property type="entry name" value="PROTEIN-EXPORT MEMBRANE PROTEIN SEC"/>
    <property type="match status" value="1"/>
</dbReference>
<sequence>MILLRFKGIVIVIICIIIAALVISINPLKINNWERGNKDTIFGMVLGLDLIGGTHLVYEIKSKTGENPSVEDAEGVRKIIERRVNEFGVSEANVQLIGSPPDKILIQIPSQSQDKITFSFSNKDPDASLITDKLHQMGIEDFQIEKVENDFVLTFNTSLDQQKIDEIKNFLMNSLEVVIKINFSPKRIELPTGETKLEFPNKLDIDAVLEDE</sequence>
<keyword evidence="6" id="KW-0811">Translocation</keyword>
<dbReference type="Pfam" id="PF07549">
    <property type="entry name" value="Sec_GG"/>
    <property type="match status" value="1"/>
</dbReference>
<evidence type="ECO:0000256" key="2">
    <source>
        <dbReference type="ARBA" id="ARBA00022475"/>
    </source>
</evidence>
<keyword evidence="4" id="KW-0653">Protein transport</keyword>
<dbReference type="EMBL" id="UINC01039957">
    <property type="protein sequence ID" value="SVB39181.1"/>
    <property type="molecule type" value="Genomic_DNA"/>
</dbReference>
<organism evidence="10">
    <name type="scientific">marine metagenome</name>
    <dbReference type="NCBI Taxonomy" id="408172"/>
    <lineage>
        <taxon>unclassified sequences</taxon>
        <taxon>metagenomes</taxon>
        <taxon>ecological metagenomes</taxon>
    </lineage>
</organism>
<dbReference type="InterPro" id="IPR022813">
    <property type="entry name" value="SecD/SecF_arch_bac"/>
</dbReference>
<name>A0A382DN54_9ZZZZ</name>
<evidence type="ECO:0000256" key="4">
    <source>
        <dbReference type="ARBA" id="ARBA00022927"/>
    </source>
</evidence>
<evidence type="ECO:0000256" key="1">
    <source>
        <dbReference type="ARBA" id="ARBA00022448"/>
    </source>
</evidence>
<proteinExistence type="predicted"/>
<keyword evidence="2" id="KW-1003">Cell membrane</keyword>
<evidence type="ECO:0000256" key="3">
    <source>
        <dbReference type="ARBA" id="ARBA00022692"/>
    </source>
</evidence>
<evidence type="ECO:0000256" key="7">
    <source>
        <dbReference type="ARBA" id="ARBA00023136"/>
    </source>
</evidence>
<dbReference type="PANTHER" id="PTHR30081:SF8">
    <property type="entry name" value="PROTEIN TRANSLOCASE SUBUNIT SECF"/>
    <property type="match status" value="1"/>
</dbReference>
<gene>
    <name evidence="10" type="ORF">METZ01_LOCUS192035</name>
</gene>
<keyword evidence="7 8" id="KW-0472">Membrane</keyword>
<evidence type="ECO:0000256" key="5">
    <source>
        <dbReference type="ARBA" id="ARBA00022989"/>
    </source>
</evidence>
<dbReference type="GO" id="GO:0005886">
    <property type="term" value="C:plasma membrane"/>
    <property type="evidence" value="ECO:0007669"/>
    <property type="project" value="TreeGrafter"/>
</dbReference>
<accession>A0A382DN54</accession>
<evidence type="ECO:0000259" key="9">
    <source>
        <dbReference type="Pfam" id="PF21760"/>
    </source>
</evidence>
<feature type="domain" description="Protein translocase subunit SecDF P1" evidence="9">
    <location>
        <begin position="76"/>
        <end position="110"/>
    </location>
</feature>
<keyword evidence="1" id="KW-0813">Transport</keyword>
<dbReference type="GO" id="GO:0015031">
    <property type="term" value="P:protein transport"/>
    <property type="evidence" value="ECO:0007669"/>
    <property type="project" value="UniProtKB-KW"/>
</dbReference>
<dbReference type="InterPro" id="IPR048631">
    <property type="entry name" value="SecD_1st"/>
</dbReference>
<keyword evidence="3 8" id="KW-0812">Transmembrane</keyword>
<keyword evidence="5 8" id="KW-1133">Transmembrane helix</keyword>
<feature type="transmembrane region" description="Helical" evidence="8">
    <location>
        <begin position="40"/>
        <end position="58"/>
    </location>
</feature>
<protein>
    <recommendedName>
        <fullName evidence="9">Protein translocase subunit SecDF P1 domain-containing protein</fullName>
    </recommendedName>
</protein>
<feature type="non-terminal residue" evidence="10">
    <location>
        <position position="212"/>
    </location>
</feature>
<reference evidence="10" key="1">
    <citation type="submission" date="2018-05" db="EMBL/GenBank/DDBJ databases">
        <authorList>
            <person name="Lanie J.A."/>
            <person name="Ng W.-L."/>
            <person name="Kazmierczak K.M."/>
            <person name="Andrzejewski T.M."/>
            <person name="Davidsen T.M."/>
            <person name="Wayne K.J."/>
            <person name="Tettelin H."/>
            <person name="Glass J.I."/>
            <person name="Rusch D."/>
            <person name="Podicherti R."/>
            <person name="Tsui H.-C.T."/>
            <person name="Winkler M.E."/>
        </authorList>
    </citation>
    <scope>NUCLEOTIDE SEQUENCE</scope>
</reference>
<feature type="transmembrane region" description="Helical" evidence="8">
    <location>
        <begin position="6"/>
        <end position="28"/>
    </location>
</feature>